<dbReference type="AlphaFoldDB" id="A0A830D1C1"/>
<sequence>MAAVRGFTMSFSVKLLRRVDLSGGKNGLVLEVRRKKQRLSTDGELVKCCCSEIRGVCGSGRSDEKCDELMFDPNKRPDYWVPIRPFRFSAPDTPIADRIIPSRYRQSPNTLSRSSSDDVSV</sequence>
<keyword evidence="3" id="KW-1185">Reference proteome</keyword>
<gene>
    <name evidence="2" type="ORF">PHJA_002159200</name>
</gene>
<evidence type="ECO:0000313" key="3">
    <source>
        <dbReference type="Proteomes" id="UP000653305"/>
    </source>
</evidence>
<evidence type="ECO:0000256" key="1">
    <source>
        <dbReference type="SAM" id="MobiDB-lite"/>
    </source>
</evidence>
<reference evidence="2" key="1">
    <citation type="submission" date="2020-07" db="EMBL/GenBank/DDBJ databases">
        <title>Ethylene signaling mediates host invasion by parasitic plants.</title>
        <authorList>
            <person name="Yoshida S."/>
        </authorList>
    </citation>
    <scope>NUCLEOTIDE SEQUENCE</scope>
    <source>
        <strain evidence="2">Okayama</strain>
    </source>
</reference>
<feature type="compositionally biased region" description="Polar residues" evidence="1">
    <location>
        <begin position="104"/>
        <end position="121"/>
    </location>
</feature>
<comment type="caution">
    <text evidence="2">The sequence shown here is derived from an EMBL/GenBank/DDBJ whole genome shotgun (WGS) entry which is preliminary data.</text>
</comment>
<dbReference type="EMBL" id="BMAC01000611">
    <property type="protein sequence ID" value="GFQ00152.1"/>
    <property type="molecule type" value="Genomic_DNA"/>
</dbReference>
<evidence type="ECO:0000313" key="2">
    <source>
        <dbReference type="EMBL" id="GFQ00152.1"/>
    </source>
</evidence>
<accession>A0A830D1C1</accession>
<name>A0A830D1C1_9LAMI</name>
<proteinExistence type="predicted"/>
<organism evidence="2 3">
    <name type="scientific">Phtheirospermum japonicum</name>
    <dbReference type="NCBI Taxonomy" id="374723"/>
    <lineage>
        <taxon>Eukaryota</taxon>
        <taxon>Viridiplantae</taxon>
        <taxon>Streptophyta</taxon>
        <taxon>Embryophyta</taxon>
        <taxon>Tracheophyta</taxon>
        <taxon>Spermatophyta</taxon>
        <taxon>Magnoliopsida</taxon>
        <taxon>eudicotyledons</taxon>
        <taxon>Gunneridae</taxon>
        <taxon>Pentapetalae</taxon>
        <taxon>asterids</taxon>
        <taxon>lamiids</taxon>
        <taxon>Lamiales</taxon>
        <taxon>Orobanchaceae</taxon>
        <taxon>Orobanchaceae incertae sedis</taxon>
        <taxon>Phtheirospermum</taxon>
    </lineage>
</organism>
<dbReference type="Proteomes" id="UP000653305">
    <property type="component" value="Unassembled WGS sequence"/>
</dbReference>
<feature type="region of interest" description="Disordered" evidence="1">
    <location>
        <begin position="99"/>
        <end position="121"/>
    </location>
</feature>
<protein>
    <submittedName>
        <fullName evidence="2">Uncharacterized protein</fullName>
    </submittedName>
</protein>